<evidence type="ECO:0000259" key="1">
    <source>
        <dbReference type="Pfam" id="PF24035"/>
    </source>
</evidence>
<accession>A0A1I6J6Z2</accession>
<sequence>MSNGDTTTASLNSMFETLADATRRRVLLALTDDAPLTVRTLARRVEPDSRVSSTRTVLRHHHLPKLERHGFVWWDRADGTVGRGSRWSDVRSILDAIEYPAERTVPA</sequence>
<dbReference type="OrthoDB" id="247722at2157"/>
<dbReference type="Pfam" id="PF24035">
    <property type="entry name" value="DUF7344"/>
    <property type="match status" value="1"/>
</dbReference>
<dbReference type="EMBL" id="FOYT01000006">
    <property type="protein sequence ID" value="SFR74776.1"/>
    <property type="molecule type" value="Genomic_DNA"/>
</dbReference>
<dbReference type="InterPro" id="IPR036388">
    <property type="entry name" value="WH-like_DNA-bd_sf"/>
</dbReference>
<dbReference type="CDD" id="cd00090">
    <property type="entry name" value="HTH_ARSR"/>
    <property type="match status" value="1"/>
</dbReference>
<dbReference type="InterPro" id="IPR036390">
    <property type="entry name" value="WH_DNA-bd_sf"/>
</dbReference>
<evidence type="ECO:0000313" key="3">
    <source>
        <dbReference type="Proteomes" id="UP000198531"/>
    </source>
</evidence>
<dbReference type="InterPro" id="IPR055768">
    <property type="entry name" value="DUF7344"/>
</dbReference>
<evidence type="ECO:0000313" key="2">
    <source>
        <dbReference type="EMBL" id="SFR74776.1"/>
    </source>
</evidence>
<dbReference type="RefSeq" id="WP_089811248.1">
    <property type="nucleotide sequence ID" value="NZ_FOYT01000006.1"/>
</dbReference>
<protein>
    <submittedName>
        <fullName evidence="2">Helix-turn-helix domain-containing protein</fullName>
    </submittedName>
</protein>
<proteinExistence type="predicted"/>
<keyword evidence="3" id="KW-1185">Reference proteome</keyword>
<dbReference type="SUPFAM" id="SSF46785">
    <property type="entry name" value="Winged helix' DNA-binding domain"/>
    <property type="match status" value="1"/>
</dbReference>
<name>A0A1I6J6Z2_9EURY</name>
<dbReference type="Proteomes" id="UP000198531">
    <property type="component" value="Unassembled WGS sequence"/>
</dbReference>
<gene>
    <name evidence="2" type="ORF">SAMN04487947_4142</name>
</gene>
<feature type="domain" description="DUF7344" evidence="1">
    <location>
        <begin position="15"/>
        <end position="81"/>
    </location>
</feature>
<organism evidence="2 3">
    <name type="scientific">Halogeometricum rufum</name>
    <dbReference type="NCBI Taxonomy" id="553469"/>
    <lineage>
        <taxon>Archaea</taxon>
        <taxon>Methanobacteriati</taxon>
        <taxon>Methanobacteriota</taxon>
        <taxon>Stenosarchaea group</taxon>
        <taxon>Halobacteria</taxon>
        <taxon>Halobacteriales</taxon>
        <taxon>Haloferacaceae</taxon>
        <taxon>Halogeometricum</taxon>
    </lineage>
</organism>
<dbReference type="Gene3D" id="1.10.10.10">
    <property type="entry name" value="Winged helix-like DNA-binding domain superfamily/Winged helix DNA-binding domain"/>
    <property type="match status" value="1"/>
</dbReference>
<dbReference type="AlphaFoldDB" id="A0A1I6J6Z2"/>
<dbReference type="InterPro" id="IPR011991">
    <property type="entry name" value="ArsR-like_HTH"/>
</dbReference>
<reference evidence="3" key="1">
    <citation type="submission" date="2016-10" db="EMBL/GenBank/DDBJ databases">
        <authorList>
            <person name="Varghese N."/>
            <person name="Submissions S."/>
        </authorList>
    </citation>
    <scope>NUCLEOTIDE SEQUENCE [LARGE SCALE GENOMIC DNA]</scope>
    <source>
        <strain evidence="3">CGMCC 1.7736</strain>
    </source>
</reference>